<dbReference type="PROSITE" id="PS51464">
    <property type="entry name" value="SIS"/>
    <property type="match status" value="1"/>
</dbReference>
<gene>
    <name evidence="2" type="ordered locus">Thicy_1319</name>
</gene>
<dbReference type="RefSeq" id="WP_013835859.1">
    <property type="nucleotide sequence ID" value="NC_015581.1"/>
</dbReference>
<name>F6D9N4_THICA</name>
<dbReference type="InterPro" id="IPR001347">
    <property type="entry name" value="SIS_dom"/>
</dbReference>
<keyword evidence="2" id="KW-0413">Isomerase</keyword>
<dbReference type="eggNOG" id="COG0279">
    <property type="taxonomic scope" value="Bacteria"/>
</dbReference>
<dbReference type="CDD" id="cd05006">
    <property type="entry name" value="SIS_GmhA"/>
    <property type="match status" value="1"/>
</dbReference>
<dbReference type="OrthoDB" id="9810929at2"/>
<dbReference type="PANTHER" id="PTHR30390">
    <property type="entry name" value="SEDOHEPTULOSE 7-PHOSPHATE ISOMERASE / DNAA INITIATOR-ASSOCIATING FACTOR FOR REPLICATION INITIATION"/>
    <property type="match status" value="1"/>
</dbReference>
<protein>
    <submittedName>
        <fullName evidence="2">Sugar isomerase (SIS)</fullName>
    </submittedName>
</protein>
<dbReference type="HOGENOM" id="CLU_080999_3_1_6"/>
<dbReference type="Pfam" id="PF13580">
    <property type="entry name" value="SIS_2"/>
    <property type="match status" value="1"/>
</dbReference>
<dbReference type="Gene3D" id="3.40.50.10490">
    <property type="entry name" value="Glucose-6-phosphate isomerase like protein, domain 1"/>
    <property type="match status" value="1"/>
</dbReference>
<evidence type="ECO:0000259" key="1">
    <source>
        <dbReference type="PROSITE" id="PS51464"/>
    </source>
</evidence>
<organism evidence="2 3">
    <name type="scientific">Thiomicrospira cyclica (strain DSM 14477 / JCM 11371 / ALM1)</name>
    <name type="common">Thioalkalimicrobium cyclicum</name>
    <dbReference type="NCBI Taxonomy" id="717773"/>
    <lineage>
        <taxon>Bacteria</taxon>
        <taxon>Pseudomonadati</taxon>
        <taxon>Pseudomonadota</taxon>
        <taxon>Gammaproteobacteria</taxon>
        <taxon>Thiotrichales</taxon>
        <taxon>Piscirickettsiaceae</taxon>
        <taxon>Thiomicrospira</taxon>
    </lineage>
</organism>
<dbReference type="SUPFAM" id="SSF53697">
    <property type="entry name" value="SIS domain"/>
    <property type="match status" value="1"/>
</dbReference>
<sequence length="188" mass="19770">MVDFASVERAHQQAIASVFSQSATVGAVTDAMIHALNSGHKVLWCGNGGSAAEAQHMSAELMVRYVVNRRPLASIALTTDTSLLTAHSNDFDFASVFSRQIAALGQAGDMLVAISTSGHSVNVLQALQQAKQQGLVTFALTGQGPNPLAGQADFAICVDSTTTARIQEAHTLVNHLICEGLDLAFNHN</sequence>
<dbReference type="GO" id="GO:1901135">
    <property type="term" value="P:carbohydrate derivative metabolic process"/>
    <property type="evidence" value="ECO:0007669"/>
    <property type="project" value="InterPro"/>
</dbReference>
<dbReference type="GO" id="GO:0097367">
    <property type="term" value="F:carbohydrate derivative binding"/>
    <property type="evidence" value="ECO:0007669"/>
    <property type="project" value="InterPro"/>
</dbReference>
<feature type="domain" description="SIS" evidence="1">
    <location>
        <begin position="32"/>
        <end position="187"/>
    </location>
</feature>
<dbReference type="Proteomes" id="UP000009232">
    <property type="component" value="Chromosome"/>
</dbReference>
<dbReference type="InterPro" id="IPR035461">
    <property type="entry name" value="GmhA/DiaA"/>
</dbReference>
<dbReference type="InterPro" id="IPR050099">
    <property type="entry name" value="SIS_GmhA/DiaA_subfam"/>
</dbReference>
<dbReference type="GO" id="GO:0016853">
    <property type="term" value="F:isomerase activity"/>
    <property type="evidence" value="ECO:0007669"/>
    <property type="project" value="UniProtKB-KW"/>
</dbReference>
<dbReference type="EMBL" id="CP002776">
    <property type="protein sequence ID" value="AEG32083.1"/>
    <property type="molecule type" value="Genomic_DNA"/>
</dbReference>
<dbReference type="STRING" id="717773.Thicy_1319"/>
<evidence type="ECO:0000313" key="3">
    <source>
        <dbReference type="Proteomes" id="UP000009232"/>
    </source>
</evidence>
<dbReference type="AlphaFoldDB" id="F6D9N4"/>
<dbReference type="KEGG" id="tcy:Thicy_1319"/>
<keyword evidence="3" id="KW-1185">Reference proteome</keyword>
<accession>F6D9N4</accession>
<reference evidence="2 3" key="1">
    <citation type="submission" date="2011-05" db="EMBL/GenBank/DDBJ databases">
        <title>Complete sequence of Thioalkalimicrobium cyclicum ALM1.</title>
        <authorList>
            <consortium name="US DOE Joint Genome Institute"/>
            <person name="Lucas S."/>
            <person name="Han J."/>
            <person name="Lapidus A."/>
            <person name="Cheng J.-F."/>
            <person name="Goodwin L."/>
            <person name="Pitluck S."/>
            <person name="Peters L."/>
            <person name="Mikhailova N."/>
            <person name="Davenport K."/>
            <person name="Han C."/>
            <person name="Tapia R."/>
            <person name="Land M."/>
            <person name="Hauser L."/>
            <person name="Kyrpides N."/>
            <person name="Ivanova N."/>
            <person name="Pagani I."/>
            <person name="Kappler U."/>
            <person name="Woyke T."/>
        </authorList>
    </citation>
    <scope>NUCLEOTIDE SEQUENCE [LARGE SCALE GENOMIC DNA]</scope>
    <source>
        <strain evidence="3">DSM 14477 / JCM 11371 / ALM1</strain>
    </source>
</reference>
<evidence type="ECO:0000313" key="2">
    <source>
        <dbReference type="EMBL" id="AEG32083.1"/>
    </source>
</evidence>
<dbReference type="InterPro" id="IPR046348">
    <property type="entry name" value="SIS_dom_sf"/>
</dbReference>
<proteinExistence type="predicted"/>
<dbReference type="PANTHER" id="PTHR30390:SF6">
    <property type="entry name" value="DNAA INITIATOR-ASSOCIATING PROTEIN DIAA"/>
    <property type="match status" value="1"/>
</dbReference>